<evidence type="ECO:0000313" key="5">
    <source>
        <dbReference type="Proteomes" id="UP000078113"/>
    </source>
</evidence>
<feature type="region of interest" description="Disordered" evidence="2">
    <location>
        <begin position="394"/>
        <end position="621"/>
    </location>
</feature>
<dbReference type="Pfam" id="PF00134">
    <property type="entry name" value="Cyclin_N"/>
    <property type="match status" value="1"/>
</dbReference>
<feature type="domain" description="Cyclin-like" evidence="3">
    <location>
        <begin position="151"/>
        <end position="262"/>
    </location>
</feature>
<name>A0A8X7NCJ8_9BASI</name>
<proteinExistence type="inferred from homology"/>
<evidence type="ECO:0000259" key="3">
    <source>
        <dbReference type="SMART" id="SM00385"/>
    </source>
</evidence>
<accession>A0A8X7NCJ8</accession>
<dbReference type="SMART" id="SM00385">
    <property type="entry name" value="CYCLIN"/>
    <property type="match status" value="1"/>
</dbReference>
<evidence type="ECO:0000256" key="2">
    <source>
        <dbReference type="SAM" id="MobiDB-lite"/>
    </source>
</evidence>
<evidence type="ECO:0000256" key="1">
    <source>
        <dbReference type="RuleBase" id="RU000383"/>
    </source>
</evidence>
<comment type="similarity">
    <text evidence="1">Belongs to the cyclin family.</text>
</comment>
<dbReference type="InterPro" id="IPR036915">
    <property type="entry name" value="Cyclin-like_sf"/>
</dbReference>
<dbReference type="SUPFAM" id="SSF47954">
    <property type="entry name" value="Cyclin-like"/>
    <property type="match status" value="1"/>
</dbReference>
<dbReference type="EMBL" id="LWDG02000051">
    <property type="protein sequence ID" value="KAE8270422.1"/>
    <property type="molecule type" value="Genomic_DNA"/>
</dbReference>
<feature type="compositionally biased region" description="Gly residues" evidence="2">
    <location>
        <begin position="584"/>
        <end position="593"/>
    </location>
</feature>
<organism evidence="4 5">
    <name type="scientific">Tilletia walkeri</name>
    <dbReference type="NCBI Taxonomy" id="117179"/>
    <lineage>
        <taxon>Eukaryota</taxon>
        <taxon>Fungi</taxon>
        <taxon>Dikarya</taxon>
        <taxon>Basidiomycota</taxon>
        <taxon>Ustilaginomycotina</taxon>
        <taxon>Exobasidiomycetes</taxon>
        <taxon>Tilletiales</taxon>
        <taxon>Tilletiaceae</taxon>
        <taxon>Tilletia</taxon>
    </lineage>
</organism>
<feature type="compositionally biased region" description="Acidic residues" evidence="2">
    <location>
        <begin position="708"/>
        <end position="725"/>
    </location>
</feature>
<dbReference type="Gene3D" id="1.10.472.10">
    <property type="entry name" value="Cyclin-like"/>
    <property type="match status" value="1"/>
</dbReference>
<keyword evidence="1" id="KW-0195">Cyclin</keyword>
<gene>
    <name evidence="4" type="ORF">A4X09_0g1928</name>
</gene>
<dbReference type="InterPro" id="IPR043198">
    <property type="entry name" value="Cyclin/Ssn8"/>
</dbReference>
<comment type="caution">
    <text evidence="4">The sequence shown here is derived from an EMBL/GenBank/DDBJ whole genome shotgun (WGS) entry which is preliminary data.</text>
</comment>
<dbReference type="InterPro" id="IPR006671">
    <property type="entry name" value="Cyclin_N"/>
</dbReference>
<evidence type="ECO:0000313" key="4">
    <source>
        <dbReference type="EMBL" id="KAE8270422.1"/>
    </source>
</evidence>
<keyword evidence="5" id="KW-1185">Reference proteome</keyword>
<feature type="region of interest" description="Disordered" evidence="2">
    <location>
        <begin position="633"/>
        <end position="725"/>
    </location>
</feature>
<dbReference type="GO" id="GO:0006357">
    <property type="term" value="P:regulation of transcription by RNA polymerase II"/>
    <property type="evidence" value="ECO:0007669"/>
    <property type="project" value="InterPro"/>
</dbReference>
<feature type="compositionally biased region" description="Low complexity" evidence="2">
    <location>
        <begin position="460"/>
        <end position="477"/>
    </location>
</feature>
<dbReference type="InterPro" id="IPR013763">
    <property type="entry name" value="Cyclin-like_dom"/>
</dbReference>
<reference evidence="4" key="2">
    <citation type="journal article" date="2019" name="IMA Fungus">
        <title>Genome sequencing and comparison of five Tilletia species to identify candidate genes for the detection of regulated species infecting wheat.</title>
        <authorList>
            <person name="Nguyen H.D.T."/>
            <person name="Sultana T."/>
            <person name="Kesanakurti P."/>
            <person name="Hambleton S."/>
        </authorList>
    </citation>
    <scope>NUCLEOTIDE SEQUENCE</scope>
    <source>
        <strain evidence="4">DAOMC 236422</strain>
    </source>
</reference>
<protein>
    <recommendedName>
        <fullName evidence="3">Cyclin-like domain-containing protein</fullName>
    </recommendedName>
</protein>
<dbReference type="Proteomes" id="UP000078113">
    <property type="component" value="Unassembled WGS sequence"/>
</dbReference>
<dbReference type="AlphaFoldDB" id="A0A8X7NCJ8"/>
<dbReference type="PANTHER" id="PTHR10026">
    <property type="entry name" value="CYCLIN"/>
    <property type="match status" value="1"/>
</dbReference>
<feature type="compositionally biased region" description="Low complexity" evidence="2">
    <location>
        <begin position="398"/>
        <end position="411"/>
    </location>
</feature>
<feature type="compositionally biased region" description="Basic residues" evidence="2">
    <location>
        <begin position="450"/>
        <end position="459"/>
    </location>
</feature>
<feature type="region of interest" description="Disordered" evidence="2">
    <location>
        <begin position="1"/>
        <end position="91"/>
    </location>
</feature>
<feature type="compositionally biased region" description="Basic and acidic residues" evidence="2">
    <location>
        <begin position="649"/>
        <end position="666"/>
    </location>
</feature>
<feature type="compositionally biased region" description="Acidic residues" evidence="2">
    <location>
        <begin position="41"/>
        <end position="51"/>
    </location>
</feature>
<sequence>MSEPSATPAMNAVVKKESSPVKVPTPSVKVEDRADRAAVAVDDDDDDDDIVLVEPVKTEPAASSSSSSNKTTSIPARNGKHSSSSSSVVDKKPAIKVEERNQEQDGHGGHGGKKAEVQWMWTAEEFDEWTPSRAVGLDAETERLNRYMGIKFIYQMADRLHLFGHVLHTAAIYFHRFFLRKPMKSKLSDPGTGYDYTEIAVACVFLASKNEEQHRKLGMVIETAIATINNNSSGRNPLGHNTPDNFRRWRDTIIAFEDELFPTLCADLIIAQPLAMYNEACQIFDVGRELIYNGYCMLHDMNRDVYCQLHQGNVQAAAAFLIVHMLAEIELDVYTVPEELLEGDVQGPGDEQQIWRSVFFCDTEQVDDCVEAIQKFYMWRTATVQKNAVELHAERIRQQQQSSSSTQAVSSPRRPGTTPAHIPTEHRLQTPAFHPTLHGSAAPTPPLRSNGHHHQRHSAHLPPSSSSSEYTPELGSSAYGEMHPHSHSHAGGVPHDGDRSALAGRAGSEARDRWRGGQSARSGMHGSHAADERDRVGNNGGGGAVAGVLLSPEMPQGSSPAPAASITGESRHPHASHPQHQPGVGYGEYGNGAPGHQQQQQRSQFHHQREEHHHQHHPLSAQTYTLESPVVHAEDDEDEGPNGGGGGGGREEGEHIAATHRHDDGLRSAPASVSTTGGWNTAPERLHPIGFSTASAALQGPVSQEMPPADDDDDLEEEGAVDGDV</sequence>
<reference evidence="4" key="1">
    <citation type="submission" date="2016-04" db="EMBL/GenBank/DDBJ databases">
        <authorList>
            <person name="Nguyen H.D."/>
            <person name="Samba Siva P."/>
            <person name="Cullis J."/>
            <person name="Levesque C.A."/>
            <person name="Hambleton S."/>
        </authorList>
    </citation>
    <scope>NUCLEOTIDE SEQUENCE</scope>
    <source>
        <strain evidence="4">DAOMC 236422</strain>
    </source>
</reference>
<dbReference type="GO" id="GO:0016538">
    <property type="term" value="F:cyclin-dependent protein serine/threonine kinase regulator activity"/>
    <property type="evidence" value="ECO:0007669"/>
    <property type="project" value="InterPro"/>
</dbReference>